<dbReference type="InterPro" id="IPR044144">
    <property type="entry name" value="SAF_UxaA/GarD"/>
</dbReference>
<dbReference type="PANTHER" id="PTHR30536">
    <property type="entry name" value="ALTRONATE/GALACTARATE DEHYDRATASE"/>
    <property type="match status" value="1"/>
</dbReference>
<feature type="domain" description="SAF" evidence="2">
    <location>
        <begin position="11"/>
        <end position="82"/>
    </location>
</feature>
<organism evidence="3 4">
    <name type="scientific">Serratia plymuthica</name>
    <dbReference type="NCBI Taxonomy" id="82996"/>
    <lineage>
        <taxon>Bacteria</taxon>
        <taxon>Pseudomonadati</taxon>
        <taxon>Pseudomonadota</taxon>
        <taxon>Gammaproteobacteria</taxon>
        <taxon>Enterobacterales</taxon>
        <taxon>Yersiniaceae</taxon>
        <taxon>Serratia</taxon>
    </lineage>
</organism>
<gene>
    <name evidence="3" type="ORF">NCTC12961_05227</name>
</gene>
<name>A0A2X4YAC6_SERPL</name>
<proteinExistence type="predicted"/>
<dbReference type="Pfam" id="PF08666">
    <property type="entry name" value="SAF"/>
    <property type="match status" value="1"/>
</dbReference>
<evidence type="ECO:0000313" key="3">
    <source>
        <dbReference type="EMBL" id="SQI45444.1"/>
    </source>
</evidence>
<dbReference type="PANTHER" id="PTHR30536:SF5">
    <property type="entry name" value="ALTRONATE DEHYDRATASE"/>
    <property type="match status" value="1"/>
</dbReference>
<evidence type="ECO:0000313" key="4">
    <source>
        <dbReference type="Proteomes" id="UP000248897"/>
    </source>
</evidence>
<dbReference type="GO" id="GO:0019698">
    <property type="term" value="P:D-galacturonate catabolic process"/>
    <property type="evidence" value="ECO:0007669"/>
    <property type="project" value="TreeGrafter"/>
</dbReference>
<keyword evidence="1" id="KW-0456">Lyase</keyword>
<protein>
    <submittedName>
        <fullName evidence="3">Galactarate dehydratase</fullName>
    </submittedName>
</protein>
<dbReference type="EMBL" id="LS483469">
    <property type="protein sequence ID" value="SQI45444.1"/>
    <property type="molecule type" value="Genomic_DNA"/>
</dbReference>
<sequence length="145" mass="15490">MQSIVKIHSQDNVAVALRDLADGETLVLEALTIRLSQPVARGHKFALQPITAGEAIIKYGLPIGHALVAIAPGVHIHSQNAKTNLSDLDSYQYQPEFPRCRRRLLIVKYSSIAAAAAKWGSATNCGSCRPSVASTALPGRSSSVF</sequence>
<reference evidence="3 4" key="1">
    <citation type="submission" date="2018-06" db="EMBL/GenBank/DDBJ databases">
        <authorList>
            <consortium name="Pathogen Informatics"/>
            <person name="Doyle S."/>
        </authorList>
    </citation>
    <scope>NUCLEOTIDE SEQUENCE [LARGE SCALE GENOMIC DNA]</scope>
    <source>
        <strain evidence="3 4">NCTC12961</strain>
    </source>
</reference>
<dbReference type="AlphaFoldDB" id="A0A2X4YAC6"/>
<dbReference type="SMART" id="SM00858">
    <property type="entry name" value="SAF"/>
    <property type="match status" value="1"/>
</dbReference>
<accession>A0A2X4YAC6</accession>
<dbReference type="CDD" id="cd11613">
    <property type="entry name" value="SAF_AH_GD"/>
    <property type="match status" value="1"/>
</dbReference>
<evidence type="ECO:0000256" key="1">
    <source>
        <dbReference type="ARBA" id="ARBA00023239"/>
    </source>
</evidence>
<dbReference type="InterPro" id="IPR052172">
    <property type="entry name" value="UxaA_altronate/galactarate_dh"/>
</dbReference>
<dbReference type="Proteomes" id="UP000248897">
    <property type="component" value="Chromosome 1"/>
</dbReference>
<dbReference type="GO" id="GO:0016829">
    <property type="term" value="F:lyase activity"/>
    <property type="evidence" value="ECO:0007669"/>
    <property type="project" value="UniProtKB-KW"/>
</dbReference>
<evidence type="ECO:0000259" key="2">
    <source>
        <dbReference type="SMART" id="SM00858"/>
    </source>
</evidence>
<dbReference type="Gene3D" id="2.30.130.110">
    <property type="match status" value="1"/>
</dbReference>
<dbReference type="InterPro" id="IPR013974">
    <property type="entry name" value="SAF"/>
</dbReference>